<feature type="binding site" evidence="7">
    <location>
        <position position="87"/>
    </location>
    <ligand>
        <name>substrate</name>
    </ligand>
</feature>
<dbReference type="AlphaFoldDB" id="A0A8J3ESX5"/>
<feature type="binding site" evidence="7">
    <location>
        <position position="217"/>
    </location>
    <ligand>
        <name>substrate</name>
    </ligand>
</feature>
<feature type="binding site" evidence="7">
    <location>
        <position position="332"/>
    </location>
    <ligand>
        <name>substrate</name>
    </ligand>
</feature>
<evidence type="ECO:0000256" key="1">
    <source>
        <dbReference type="ARBA" id="ARBA00004804"/>
    </source>
</evidence>
<dbReference type="InterPro" id="IPR000257">
    <property type="entry name" value="Uroporphyrinogen_deCOase"/>
</dbReference>
<keyword evidence="5 7" id="KW-0456">Lyase</keyword>
<dbReference type="PROSITE" id="PS00906">
    <property type="entry name" value="UROD_1"/>
    <property type="match status" value="1"/>
</dbReference>
<dbReference type="PROSITE" id="PS00907">
    <property type="entry name" value="UROD_2"/>
    <property type="match status" value="1"/>
</dbReference>
<dbReference type="HAMAP" id="MF_00218">
    <property type="entry name" value="URO_D"/>
    <property type="match status" value="1"/>
</dbReference>
<evidence type="ECO:0000313" key="12">
    <source>
        <dbReference type="EMBL" id="GGI08352.1"/>
    </source>
</evidence>
<evidence type="ECO:0000256" key="7">
    <source>
        <dbReference type="HAMAP-Rule" id="MF_00218"/>
    </source>
</evidence>
<evidence type="ECO:0000256" key="3">
    <source>
        <dbReference type="ARBA" id="ARBA00012288"/>
    </source>
</evidence>
<dbReference type="SUPFAM" id="SSF51726">
    <property type="entry name" value="UROD/MetE-like"/>
    <property type="match status" value="1"/>
</dbReference>
<evidence type="ECO:0000259" key="11">
    <source>
        <dbReference type="PROSITE" id="PS00907"/>
    </source>
</evidence>
<comment type="function">
    <text evidence="7">Catalyzes the decarboxylation of four acetate groups of uroporphyrinogen-III to yield coproporphyrinogen-III.</text>
</comment>
<dbReference type="InterPro" id="IPR006361">
    <property type="entry name" value="Uroporphyrinogen_deCO2ase_HemE"/>
</dbReference>
<proteinExistence type="inferred from homology"/>
<dbReference type="Pfam" id="PF01208">
    <property type="entry name" value="URO-D"/>
    <property type="match status" value="1"/>
</dbReference>
<evidence type="ECO:0000256" key="9">
    <source>
        <dbReference type="RuleBase" id="RU004169"/>
    </source>
</evidence>
<dbReference type="PANTHER" id="PTHR21091">
    <property type="entry name" value="METHYLTETRAHYDROFOLATE:HOMOCYSTEINE METHYLTRANSFERASE RELATED"/>
    <property type="match status" value="1"/>
</dbReference>
<evidence type="ECO:0000313" key="13">
    <source>
        <dbReference type="Proteomes" id="UP000650511"/>
    </source>
</evidence>
<dbReference type="GO" id="GO:0004853">
    <property type="term" value="F:uroporphyrinogen decarboxylase activity"/>
    <property type="evidence" value="ECO:0007669"/>
    <property type="project" value="UniProtKB-UniRule"/>
</dbReference>
<evidence type="ECO:0000256" key="5">
    <source>
        <dbReference type="ARBA" id="ARBA00023239"/>
    </source>
</evidence>
<organism evidence="12 13">
    <name type="scientific">Egicoccus halophilus</name>
    <dbReference type="NCBI Taxonomy" id="1670830"/>
    <lineage>
        <taxon>Bacteria</taxon>
        <taxon>Bacillati</taxon>
        <taxon>Actinomycetota</taxon>
        <taxon>Nitriliruptoria</taxon>
        <taxon>Egicoccales</taxon>
        <taxon>Egicoccaceae</taxon>
        <taxon>Egicoccus</taxon>
    </lineage>
</organism>
<feature type="domain" description="Uroporphyrinogen decarboxylase (URO-D)" evidence="11">
    <location>
        <begin position="150"/>
        <end position="166"/>
    </location>
</feature>
<evidence type="ECO:0000256" key="4">
    <source>
        <dbReference type="ARBA" id="ARBA00022793"/>
    </source>
</evidence>
<evidence type="ECO:0000256" key="8">
    <source>
        <dbReference type="RuleBase" id="RU000554"/>
    </source>
</evidence>
<keyword evidence="4 7" id="KW-0210">Decarboxylase</keyword>
<dbReference type="InterPro" id="IPR038071">
    <property type="entry name" value="UROD/MetE-like_sf"/>
</dbReference>
<dbReference type="PANTHER" id="PTHR21091:SF169">
    <property type="entry name" value="UROPORPHYRINOGEN DECARBOXYLASE"/>
    <property type="match status" value="1"/>
</dbReference>
<evidence type="ECO:0000256" key="6">
    <source>
        <dbReference type="ARBA" id="ARBA00023244"/>
    </source>
</evidence>
<dbReference type="EMBL" id="BMHA01000011">
    <property type="protein sequence ID" value="GGI08352.1"/>
    <property type="molecule type" value="Genomic_DNA"/>
</dbReference>
<comment type="subunit">
    <text evidence="7">Homodimer.</text>
</comment>
<keyword evidence="6 7" id="KW-0627">Porphyrin biosynthesis</keyword>
<feature type="site" description="Transition state stabilizer" evidence="7">
    <location>
        <position position="87"/>
    </location>
</feature>
<sequence>MSAPDVSVDAPPRTHDDSPFVRACRGLPHERVPVWFMRQAGRALAEYRAIREQHTFEQVVHTPELAAEVTLQPVRRYGVDAAILFSDIVTPVQALGLGVEIRPGVGPVVEQPFRQPSDLDRLRPLEPEHDLAFVLETVDLLVRELSVPLIGFAGAPFTVASYLIEGGPSKSYSRTKALMYGDEATWHRLMERLADITLASLSAQVAHGASAVQLFDSWAGALHPDDYVTYVLPHSRRVLAELGALGVPRIHFGVATGELLGAMAAGGAADVVGIDWRVPLAEGRRRVPTGIGIQGNLEPAVCLGPWEGVERRVRDVLAAADGAVDHVFNLGHGVLPATDPAVLQRVVELVHGEGRVGDHRGTGAEPTDG</sequence>
<dbReference type="Gene3D" id="3.20.20.210">
    <property type="match status" value="1"/>
</dbReference>
<reference evidence="12" key="1">
    <citation type="journal article" date="2014" name="Int. J. Syst. Evol. Microbiol.">
        <title>Complete genome sequence of Corynebacterium casei LMG S-19264T (=DSM 44701T), isolated from a smear-ripened cheese.</title>
        <authorList>
            <consortium name="US DOE Joint Genome Institute (JGI-PGF)"/>
            <person name="Walter F."/>
            <person name="Albersmeier A."/>
            <person name="Kalinowski J."/>
            <person name="Ruckert C."/>
        </authorList>
    </citation>
    <scope>NUCLEOTIDE SEQUENCE</scope>
    <source>
        <strain evidence="12">CGMCC 1.14988</strain>
    </source>
</reference>
<dbReference type="NCBIfam" id="TIGR01464">
    <property type="entry name" value="hemE"/>
    <property type="match status" value="1"/>
</dbReference>
<dbReference type="GO" id="GO:0006782">
    <property type="term" value="P:protoporphyrinogen IX biosynthetic process"/>
    <property type="evidence" value="ECO:0007669"/>
    <property type="project" value="UniProtKB-UniRule"/>
</dbReference>
<protein>
    <recommendedName>
        <fullName evidence="3 7">Uroporphyrinogen decarboxylase</fullName>
        <shortName evidence="7">UPD</shortName>
        <shortName evidence="7">URO-D</shortName>
        <ecNumber evidence="3 7">4.1.1.37</ecNumber>
    </recommendedName>
</protein>
<gene>
    <name evidence="7 12" type="primary">hemE</name>
    <name evidence="12" type="ORF">GCM10011354_28660</name>
</gene>
<comment type="caution">
    <text evidence="12">The sequence shown here is derived from an EMBL/GenBank/DDBJ whole genome shotgun (WGS) entry which is preliminary data.</text>
</comment>
<comment type="catalytic activity">
    <reaction evidence="7 8">
        <text>uroporphyrinogen III + 4 H(+) = coproporphyrinogen III + 4 CO2</text>
        <dbReference type="Rhea" id="RHEA:19865"/>
        <dbReference type="ChEBI" id="CHEBI:15378"/>
        <dbReference type="ChEBI" id="CHEBI:16526"/>
        <dbReference type="ChEBI" id="CHEBI:57308"/>
        <dbReference type="ChEBI" id="CHEBI:57309"/>
        <dbReference type="EC" id="4.1.1.37"/>
    </reaction>
</comment>
<dbReference type="RefSeq" id="WP_130650117.1">
    <property type="nucleotide sequence ID" value="NZ_BMHA01000011.1"/>
</dbReference>
<dbReference type="GO" id="GO:0005829">
    <property type="term" value="C:cytosol"/>
    <property type="evidence" value="ECO:0007669"/>
    <property type="project" value="TreeGrafter"/>
</dbReference>
<accession>A0A8J3ESX5</accession>
<dbReference type="Proteomes" id="UP000650511">
    <property type="component" value="Unassembled WGS sequence"/>
</dbReference>
<evidence type="ECO:0000256" key="2">
    <source>
        <dbReference type="ARBA" id="ARBA00009935"/>
    </source>
</evidence>
<reference evidence="12" key="2">
    <citation type="submission" date="2020-09" db="EMBL/GenBank/DDBJ databases">
        <authorList>
            <person name="Sun Q."/>
            <person name="Zhou Y."/>
        </authorList>
    </citation>
    <scope>NUCLEOTIDE SEQUENCE</scope>
    <source>
        <strain evidence="12">CGMCC 1.14988</strain>
    </source>
</reference>
<feature type="binding site" evidence="7">
    <location>
        <position position="162"/>
    </location>
    <ligand>
        <name>substrate</name>
    </ligand>
</feature>
<comment type="caution">
    <text evidence="7">Lacks conserved residue(s) required for the propagation of feature annotation.</text>
</comment>
<keyword evidence="7" id="KW-0963">Cytoplasm</keyword>
<name>A0A8J3ESX5_9ACTN</name>
<dbReference type="CDD" id="cd00717">
    <property type="entry name" value="URO-D"/>
    <property type="match status" value="1"/>
</dbReference>
<keyword evidence="13" id="KW-1185">Reference proteome</keyword>
<dbReference type="EC" id="4.1.1.37" evidence="3 7"/>
<feature type="domain" description="Uroporphyrinogen decarboxylase (URO-D)" evidence="10">
    <location>
        <begin position="33"/>
        <end position="42"/>
    </location>
</feature>
<dbReference type="OrthoDB" id="9806656at2"/>
<evidence type="ECO:0000259" key="10">
    <source>
        <dbReference type="PROSITE" id="PS00906"/>
    </source>
</evidence>
<feature type="binding site" evidence="7">
    <location>
        <begin position="38"/>
        <end position="42"/>
    </location>
    <ligand>
        <name>substrate</name>
    </ligand>
</feature>
<comment type="subcellular location">
    <subcellularLocation>
        <location evidence="7">Cytoplasm</location>
    </subcellularLocation>
</comment>
<comment type="similarity">
    <text evidence="2 7 9">Belongs to the uroporphyrinogen decarboxylase family.</text>
</comment>
<comment type="pathway">
    <text evidence="1 7 8">Porphyrin-containing compound metabolism; protoporphyrin-IX biosynthesis; coproporphyrinogen-III from 5-aminolevulinate: step 4/4.</text>
</comment>
<dbReference type="UniPathway" id="UPA00251">
    <property type="reaction ID" value="UER00321"/>
</dbReference>